<dbReference type="InterPro" id="IPR001283">
    <property type="entry name" value="CRISP-related"/>
</dbReference>
<feature type="chain" id="PRO_5015083540" description="SCP domain-containing protein" evidence="2">
    <location>
        <begin position="22"/>
        <end position="277"/>
    </location>
</feature>
<evidence type="ECO:0000256" key="2">
    <source>
        <dbReference type="SAM" id="SignalP"/>
    </source>
</evidence>
<accession>A0A2N5SBT2</accession>
<organism evidence="4 9">
    <name type="scientific">Puccinia coronata f. sp. avenae</name>
    <dbReference type="NCBI Taxonomy" id="200324"/>
    <lineage>
        <taxon>Eukaryota</taxon>
        <taxon>Fungi</taxon>
        <taxon>Dikarya</taxon>
        <taxon>Basidiomycota</taxon>
        <taxon>Pucciniomycotina</taxon>
        <taxon>Pucciniomycetes</taxon>
        <taxon>Pucciniales</taxon>
        <taxon>Pucciniaceae</taxon>
        <taxon>Puccinia</taxon>
    </lineage>
</organism>
<protein>
    <recommendedName>
        <fullName evidence="3">SCP domain-containing protein</fullName>
    </recommendedName>
</protein>
<evidence type="ECO:0000313" key="8">
    <source>
        <dbReference type="Proteomes" id="UP000235388"/>
    </source>
</evidence>
<dbReference type="EMBL" id="PGCI01000953">
    <property type="protein sequence ID" value="PLW10697.1"/>
    <property type="molecule type" value="Genomic_DNA"/>
</dbReference>
<dbReference type="InterPro" id="IPR035940">
    <property type="entry name" value="CAP_sf"/>
</dbReference>
<feature type="signal peptide" evidence="2">
    <location>
        <begin position="1"/>
        <end position="21"/>
    </location>
</feature>
<dbReference type="PRINTS" id="PR00837">
    <property type="entry name" value="V5TPXLIKE"/>
</dbReference>
<keyword evidence="8" id="KW-1185">Reference proteome</keyword>
<feature type="compositionally biased region" description="Low complexity" evidence="1">
    <location>
        <begin position="53"/>
        <end position="66"/>
    </location>
</feature>
<dbReference type="FunFam" id="3.40.33.10:FF:000037">
    <property type="entry name" value="Uncharacterized protein"/>
    <property type="match status" value="1"/>
</dbReference>
<dbReference type="SMART" id="SM00198">
    <property type="entry name" value="SCP"/>
    <property type="match status" value="1"/>
</dbReference>
<dbReference type="InterPro" id="IPR014044">
    <property type="entry name" value="CAP_dom"/>
</dbReference>
<feature type="domain" description="SCP" evidence="3">
    <location>
        <begin position="130"/>
        <end position="262"/>
    </location>
</feature>
<dbReference type="PANTHER" id="PTHR10334">
    <property type="entry name" value="CYSTEINE-RICH SECRETORY PROTEIN-RELATED"/>
    <property type="match status" value="1"/>
</dbReference>
<dbReference type="OrthoDB" id="2505037at2759"/>
<evidence type="ECO:0000259" key="3">
    <source>
        <dbReference type="SMART" id="SM00198"/>
    </source>
</evidence>
<dbReference type="Gene3D" id="3.40.33.10">
    <property type="entry name" value="CAP"/>
    <property type="match status" value="1"/>
</dbReference>
<dbReference type="SUPFAM" id="SSF55797">
    <property type="entry name" value="PR-1-like"/>
    <property type="match status" value="1"/>
</dbReference>
<dbReference type="Proteomes" id="UP000235388">
    <property type="component" value="Unassembled WGS sequence"/>
</dbReference>
<feature type="compositionally biased region" description="Low complexity" evidence="1">
    <location>
        <begin position="97"/>
        <end position="110"/>
    </location>
</feature>
<evidence type="ECO:0000313" key="5">
    <source>
        <dbReference type="EMBL" id="PLW19078.1"/>
    </source>
</evidence>
<feature type="compositionally biased region" description="Polar residues" evidence="1">
    <location>
        <begin position="67"/>
        <end position="96"/>
    </location>
</feature>
<dbReference type="EMBL" id="PGCI01000304">
    <property type="protein sequence ID" value="PLW30256.1"/>
    <property type="molecule type" value="Genomic_DNA"/>
</dbReference>
<evidence type="ECO:0000313" key="4">
    <source>
        <dbReference type="EMBL" id="PLW10697.1"/>
    </source>
</evidence>
<feature type="region of interest" description="Disordered" evidence="1">
    <location>
        <begin position="53"/>
        <end position="126"/>
    </location>
</feature>
<evidence type="ECO:0000313" key="7">
    <source>
        <dbReference type="EMBL" id="PLW54179.1"/>
    </source>
</evidence>
<evidence type="ECO:0000256" key="1">
    <source>
        <dbReference type="SAM" id="MobiDB-lite"/>
    </source>
</evidence>
<keyword evidence="2" id="KW-0732">Signal</keyword>
<comment type="caution">
    <text evidence="4">The sequence shown here is derived from an EMBL/GenBank/DDBJ whole genome shotgun (WGS) entry which is preliminary data.</text>
</comment>
<sequence length="277" mass="30321">MSKNTFLAAWACLLLISQFQALVALSPPLSPESRAHLDKRSTWRSWWWSWSSPAPSQSSNSYTSPSAKPSQSPDSYTNVNVQPSPSSDSYTNVNVQPSHHPSAPPAGSYGPPQPKHAPSYKGPKIPVHDSDIKRWLDSHNKFRAQYSAGPLKWSEELVAASKRLTDTCVWRHTQNNPFGENMSAGQKSIEEVVSGWVTGPDEKNSYTGGNTEPSHFTQVVWEATTEVGCYQGMCQDVRGANLPQSPVTFWACNYNPPGNVIGEIAQNVKAAPGGRPL</sequence>
<dbReference type="Proteomes" id="UP000235392">
    <property type="component" value="Unassembled WGS sequence"/>
</dbReference>
<dbReference type="AlphaFoldDB" id="A0A2N5SBT2"/>
<gene>
    <name evidence="7" type="ORF">PCANC_06448</name>
    <name evidence="5" type="ORF">PCANC_08268</name>
    <name evidence="6" type="ORF">PCASD_19794</name>
    <name evidence="4" type="ORF">PCASD_22877</name>
</gene>
<evidence type="ECO:0000313" key="6">
    <source>
        <dbReference type="EMBL" id="PLW30256.1"/>
    </source>
</evidence>
<reference evidence="8 9" key="1">
    <citation type="submission" date="2017-11" db="EMBL/GenBank/DDBJ databases">
        <title>De novo assembly and phasing of dikaryotic genomes from two isolates of Puccinia coronata f. sp. avenae, the causal agent of oat crown rust.</title>
        <authorList>
            <person name="Miller M.E."/>
            <person name="Zhang Y."/>
            <person name="Omidvar V."/>
            <person name="Sperschneider J."/>
            <person name="Schwessinger B."/>
            <person name="Raley C."/>
            <person name="Palmer J.M."/>
            <person name="Garnica D."/>
            <person name="Upadhyaya N."/>
            <person name="Rathjen J."/>
            <person name="Taylor J.M."/>
            <person name="Park R.F."/>
            <person name="Dodds P.N."/>
            <person name="Hirsch C.D."/>
            <person name="Kianian S.F."/>
            <person name="Figueroa M."/>
        </authorList>
    </citation>
    <scope>NUCLEOTIDE SEQUENCE [LARGE SCALE GENOMIC DNA]</scope>
    <source>
        <strain evidence="5">12NC29</strain>
        <strain evidence="4">12SD80</strain>
    </source>
</reference>
<dbReference type="STRING" id="200324.A0A2N5SBT2"/>
<name>A0A2N5SBT2_9BASI</name>
<evidence type="ECO:0000313" key="9">
    <source>
        <dbReference type="Proteomes" id="UP000235392"/>
    </source>
</evidence>
<dbReference type="EMBL" id="PGCJ01000050">
    <property type="protein sequence ID" value="PLW54179.1"/>
    <property type="molecule type" value="Genomic_DNA"/>
</dbReference>
<proteinExistence type="predicted"/>
<dbReference type="EMBL" id="PGCJ01000819">
    <property type="protein sequence ID" value="PLW19078.1"/>
    <property type="molecule type" value="Genomic_DNA"/>
</dbReference>
<dbReference type="Pfam" id="PF00188">
    <property type="entry name" value="CAP"/>
    <property type="match status" value="1"/>
</dbReference>